<proteinExistence type="inferred from homology"/>
<dbReference type="PANTHER" id="PTHR21646">
    <property type="entry name" value="UBIQUITIN CARBOXYL-TERMINAL HYDROLASE"/>
    <property type="match status" value="1"/>
</dbReference>
<dbReference type="SUPFAM" id="SSF143791">
    <property type="entry name" value="DUSP-like"/>
    <property type="match status" value="1"/>
</dbReference>
<dbReference type="PROSITE" id="PS00972">
    <property type="entry name" value="USP_1"/>
    <property type="match status" value="1"/>
</dbReference>
<comment type="similarity">
    <text evidence="2 7">Belongs to the peptidase C19 family.</text>
</comment>
<sequence length="879" mass="98726">MTKEVEMEVDDNDKVAALKFASEVDKMVNRELKEGEFWYVLDNKWFQTYKQYLQACDDDMVNNPGPIDNSDLFKTPEGKTLTLKENLVENEDFVYVPAELWTILVNEFELKLCLHGTKQEIITAQFSQVTTLKELEKEMRKLFKVDDKAETQLWACGSLLNAYDPSEPKKNDDQTLVEASLSSGAIVTLEVQNSDGSWPSSRPRFGAIATRSSKITPGLCGLMNLGNTCFMNSALQCMSNTPPLTEYFVNDKYWDELNVDNPLGMGGEIAKTYGDLNKAMWSGLHSFLSPREFKQAVGKFSPQFSGFQQQDCQELMAFLLDGLHEDLNRVKKKPYIEIKQEIDKRPDSVVAAESWSNYLKRNDSIIVDTFHGLLKSTLVCPECDLVSVTFDPYCYLSLPLPVKRERAIDVMFVPARPLTVGPEKKIKQVIKICKLTVPKVGIVPDICNAAARAINESKEINGFTVNPSNLIVTEVNHYRLTRVYNQDDSFSSNADEIYIFEKLDDCTALPVYIRRVKGEDSAVLFAKPFFVNIKQCTYEALYSAVKNYVETLMDEPGFTKETTTQNNDGDEEMGAGANSDNGDTTSNNQVNHKTPTSTVTSASLSPETASSSVSNTPTNSATEATTSAIAPTATASTAAAASGDEKESPMDDKEDGEVEGEDEPFTLRLINSFGTMPLGKISKDKPLELGSKTFIAADFTKRFRIRSIDNEETMLRMNLQKSTSNVGKSHNLSECIEQFTTTERLGEHDLWYCPRCKKRQQASKKFDIWSLPKVAIFHLKRFSYSKYWRDKLDTFVNFPLYNLDLGQYLINNPKKEKILYNLVAVANHYGGLGGGHYTAYGKNKETGTWYHFDDSNVSQASEDAVVSKAAYVLLYLRQD</sequence>
<feature type="compositionally biased region" description="Low complexity" evidence="8">
    <location>
        <begin position="600"/>
        <end position="642"/>
    </location>
</feature>
<dbReference type="InterPro" id="IPR028135">
    <property type="entry name" value="Ub_USP-typ"/>
</dbReference>
<dbReference type="PROSITE" id="PS51283">
    <property type="entry name" value="DUSP"/>
    <property type="match status" value="1"/>
</dbReference>
<dbReference type="AlphaFoldDB" id="T1K4N0"/>
<dbReference type="eggNOG" id="KOG1870">
    <property type="taxonomic scope" value="Eukaryota"/>
</dbReference>
<organism evidence="11 12">
    <name type="scientific">Tetranychus urticae</name>
    <name type="common">Two-spotted spider mite</name>
    <dbReference type="NCBI Taxonomy" id="32264"/>
    <lineage>
        <taxon>Eukaryota</taxon>
        <taxon>Metazoa</taxon>
        <taxon>Ecdysozoa</taxon>
        <taxon>Arthropoda</taxon>
        <taxon>Chelicerata</taxon>
        <taxon>Arachnida</taxon>
        <taxon>Acari</taxon>
        <taxon>Acariformes</taxon>
        <taxon>Trombidiformes</taxon>
        <taxon>Prostigmata</taxon>
        <taxon>Eleutherengona</taxon>
        <taxon>Raphignathae</taxon>
        <taxon>Tetranychoidea</taxon>
        <taxon>Tetranychidae</taxon>
        <taxon>Tetranychus</taxon>
    </lineage>
</organism>
<evidence type="ECO:0000256" key="3">
    <source>
        <dbReference type="ARBA" id="ARBA00022670"/>
    </source>
</evidence>
<evidence type="ECO:0000256" key="7">
    <source>
        <dbReference type="RuleBase" id="RU366025"/>
    </source>
</evidence>
<evidence type="ECO:0000256" key="5">
    <source>
        <dbReference type="ARBA" id="ARBA00022801"/>
    </source>
</evidence>
<dbReference type="GO" id="GO:0006508">
    <property type="term" value="P:proteolysis"/>
    <property type="evidence" value="ECO:0007669"/>
    <property type="project" value="UniProtKB-KW"/>
</dbReference>
<dbReference type="PANTHER" id="PTHR21646:SF24">
    <property type="entry name" value="UBIQUITIN CARBOXYL-TERMINAL HYDROLASE"/>
    <property type="match status" value="1"/>
</dbReference>
<feature type="compositionally biased region" description="Polar residues" evidence="8">
    <location>
        <begin position="578"/>
        <end position="599"/>
    </location>
</feature>
<feature type="domain" description="DUSP" evidence="10">
    <location>
        <begin position="12"/>
        <end position="126"/>
    </location>
</feature>
<dbReference type="InterPro" id="IPR038765">
    <property type="entry name" value="Papain-like_cys_pep_sf"/>
</dbReference>
<dbReference type="Pfam" id="PF14836">
    <property type="entry name" value="Ubiquitin_3"/>
    <property type="match status" value="1"/>
</dbReference>
<evidence type="ECO:0000313" key="11">
    <source>
        <dbReference type="EnsemblMetazoa" id="tetur05g03190.1"/>
    </source>
</evidence>
<feature type="domain" description="USP" evidence="9">
    <location>
        <begin position="220"/>
        <end position="878"/>
    </location>
</feature>
<keyword evidence="5 7" id="KW-0378">Hydrolase</keyword>
<dbReference type="Pfam" id="PF00443">
    <property type="entry name" value="UCH"/>
    <property type="match status" value="1"/>
</dbReference>
<keyword evidence="6 7" id="KW-0788">Thiol protease</keyword>
<dbReference type="Proteomes" id="UP000015104">
    <property type="component" value="Unassembled WGS sequence"/>
</dbReference>
<dbReference type="GO" id="GO:0016579">
    <property type="term" value="P:protein deubiquitination"/>
    <property type="evidence" value="ECO:0007669"/>
    <property type="project" value="InterPro"/>
</dbReference>
<reference evidence="12" key="1">
    <citation type="submission" date="2011-08" db="EMBL/GenBank/DDBJ databases">
        <authorList>
            <person name="Rombauts S."/>
        </authorList>
    </citation>
    <scope>NUCLEOTIDE SEQUENCE</scope>
    <source>
        <strain evidence="12">London</strain>
    </source>
</reference>
<evidence type="ECO:0000256" key="1">
    <source>
        <dbReference type="ARBA" id="ARBA00000707"/>
    </source>
</evidence>
<dbReference type="InterPro" id="IPR018200">
    <property type="entry name" value="USP_CS"/>
</dbReference>
<evidence type="ECO:0000256" key="2">
    <source>
        <dbReference type="ARBA" id="ARBA00009085"/>
    </source>
</evidence>
<dbReference type="InterPro" id="IPR028889">
    <property type="entry name" value="USP"/>
</dbReference>
<dbReference type="EnsemblMetazoa" id="tetur05g03190.1">
    <property type="protein sequence ID" value="tetur05g03190.1"/>
    <property type="gene ID" value="tetur05g03190"/>
</dbReference>
<keyword evidence="4 7" id="KW-0833">Ubl conjugation pathway</keyword>
<dbReference type="InterPro" id="IPR035927">
    <property type="entry name" value="DUSP-like_sf"/>
</dbReference>
<dbReference type="CDD" id="cd02674">
    <property type="entry name" value="Peptidase_C19R"/>
    <property type="match status" value="1"/>
</dbReference>
<dbReference type="InterPro" id="IPR050185">
    <property type="entry name" value="Ub_carboxyl-term_hydrolase"/>
</dbReference>
<dbReference type="InterPro" id="IPR006615">
    <property type="entry name" value="Pept_C19_DUSP"/>
</dbReference>
<accession>T1K4N0</accession>
<dbReference type="GO" id="GO:0004843">
    <property type="term" value="F:cysteine-type deubiquitinase activity"/>
    <property type="evidence" value="ECO:0007669"/>
    <property type="project" value="UniProtKB-UniRule"/>
</dbReference>
<dbReference type="Gene3D" id="3.90.70.10">
    <property type="entry name" value="Cysteine proteinases"/>
    <property type="match status" value="2"/>
</dbReference>
<dbReference type="InterPro" id="IPR001394">
    <property type="entry name" value="Peptidase_C19_UCH"/>
</dbReference>
<keyword evidence="3 7" id="KW-0645">Protease</keyword>
<evidence type="ECO:0000256" key="6">
    <source>
        <dbReference type="ARBA" id="ARBA00022807"/>
    </source>
</evidence>
<dbReference type="HOGENOM" id="CLU_001060_7_1_1"/>
<evidence type="ECO:0000256" key="4">
    <source>
        <dbReference type="ARBA" id="ARBA00022786"/>
    </source>
</evidence>
<name>T1K4N0_TETUR</name>
<evidence type="ECO:0000259" key="10">
    <source>
        <dbReference type="PROSITE" id="PS51283"/>
    </source>
</evidence>
<dbReference type="SUPFAM" id="SSF54001">
    <property type="entry name" value="Cysteine proteinases"/>
    <property type="match status" value="1"/>
</dbReference>
<dbReference type="Gene3D" id="3.30.2230.10">
    <property type="entry name" value="DUSP-like"/>
    <property type="match status" value="1"/>
</dbReference>
<dbReference type="Pfam" id="PF06337">
    <property type="entry name" value="DUSP"/>
    <property type="match status" value="1"/>
</dbReference>
<keyword evidence="12" id="KW-1185">Reference proteome</keyword>
<dbReference type="SMART" id="SM00695">
    <property type="entry name" value="DUSP"/>
    <property type="match status" value="1"/>
</dbReference>
<reference evidence="11" key="2">
    <citation type="submission" date="2015-06" db="UniProtKB">
        <authorList>
            <consortium name="EnsemblMetazoa"/>
        </authorList>
    </citation>
    <scope>IDENTIFICATION</scope>
</reference>
<dbReference type="PROSITE" id="PS00973">
    <property type="entry name" value="USP_2"/>
    <property type="match status" value="1"/>
</dbReference>
<feature type="region of interest" description="Disordered" evidence="8">
    <location>
        <begin position="558"/>
        <end position="663"/>
    </location>
</feature>
<comment type="catalytic activity">
    <reaction evidence="1 7">
        <text>Thiol-dependent hydrolysis of ester, thioester, amide, peptide and isopeptide bonds formed by the C-terminal Gly of ubiquitin (a 76-residue protein attached to proteins as an intracellular targeting signal).</text>
        <dbReference type="EC" id="3.4.19.12"/>
    </reaction>
</comment>
<evidence type="ECO:0000256" key="8">
    <source>
        <dbReference type="SAM" id="MobiDB-lite"/>
    </source>
</evidence>
<feature type="compositionally biased region" description="Acidic residues" evidence="8">
    <location>
        <begin position="652"/>
        <end position="663"/>
    </location>
</feature>
<protein>
    <recommendedName>
        <fullName evidence="7">Ubiquitin carboxyl-terminal hydrolase</fullName>
        <ecNumber evidence="7">3.4.19.12</ecNumber>
    </recommendedName>
</protein>
<evidence type="ECO:0000259" key="9">
    <source>
        <dbReference type="PROSITE" id="PS50235"/>
    </source>
</evidence>
<evidence type="ECO:0000313" key="12">
    <source>
        <dbReference type="Proteomes" id="UP000015104"/>
    </source>
</evidence>
<dbReference type="PROSITE" id="PS50235">
    <property type="entry name" value="USP_3"/>
    <property type="match status" value="1"/>
</dbReference>
<dbReference type="EC" id="3.4.19.12" evidence="7"/>
<dbReference type="STRING" id="32264.T1K4N0"/>
<dbReference type="EMBL" id="CAEY01001579">
    <property type="status" value="NOT_ANNOTATED_CDS"/>
    <property type="molecule type" value="Genomic_DNA"/>
</dbReference>
<dbReference type="Gene3D" id="3.10.20.90">
    <property type="entry name" value="Phosphatidylinositol 3-kinase Catalytic Subunit, Chain A, domain 1"/>
    <property type="match status" value="1"/>
</dbReference>